<dbReference type="SMART" id="SM00401">
    <property type="entry name" value="ZnF_GATA"/>
    <property type="match status" value="1"/>
</dbReference>
<evidence type="ECO:0000256" key="7">
    <source>
        <dbReference type="ARBA" id="ARBA00023163"/>
    </source>
</evidence>
<gene>
    <name evidence="11" type="ORF">EWB00_008464</name>
</gene>
<proteinExistence type="predicted"/>
<keyword evidence="6" id="KW-0238">DNA-binding</keyword>
<evidence type="ECO:0000313" key="12">
    <source>
        <dbReference type="Proteomes" id="UP000311919"/>
    </source>
</evidence>
<dbReference type="AlphaFoldDB" id="A0A4Z2CPW7"/>
<dbReference type="CDD" id="cd00202">
    <property type="entry name" value="ZnF_GATA"/>
    <property type="match status" value="1"/>
</dbReference>
<dbReference type="InterPro" id="IPR039355">
    <property type="entry name" value="Transcription_factor_GATA"/>
</dbReference>
<dbReference type="EMBL" id="SKCS01000470">
    <property type="protein sequence ID" value="TNN06291.1"/>
    <property type="molecule type" value="Genomic_DNA"/>
</dbReference>
<evidence type="ECO:0000256" key="5">
    <source>
        <dbReference type="ARBA" id="ARBA00023015"/>
    </source>
</evidence>
<dbReference type="GO" id="GO:0000122">
    <property type="term" value="P:negative regulation of transcription by RNA polymerase II"/>
    <property type="evidence" value="ECO:0007669"/>
    <property type="project" value="TreeGrafter"/>
</dbReference>
<dbReference type="PANTHER" id="PTHR10071">
    <property type="entry name" value="TRANSCRIPTION FACTOR GATA FAMILY MEMBER"/>
    <property type="match status" value="1"/>
</dbReference>
<dbReference type="PRINTS" id="PR00619">
    <property type="entry name" value="GATAZNFINGER"/>
</dbReference>
<dbReference type="Pfam" id="PF00320">
    <property type="entry name" value="GATA"/>
    <property type="match status" value="1"/>
</dbReference>
<name>A0A4Z2CPW7_SCHJA</name>
<keyword evidence="2" id="KW-0479">Metal-binding</keyword>
<dbReference type="InterPro" id="IPR013088">
    <property type="entry name" value="Znf_NHR/GATA"/>
</dbReference>
<comment type="caution">
    <text evidence="11">The sequence shown here is derived from an EMBL/GenBank/DDBJ whole genome shotgun (WGS) entry which is preliminary data.</text>
</comment>
<dbReference type="GO" id="GO:0000978">
    <property type="term" value="F:RNA polymerase II cis-regulatory region sequence-specific DNA binding"/>
    <property type="evidence" value="ECO:0007669"/>
    <property type="project" value="TreeGrafter"/>
</dbReference>
<reference evidence="11 12" key="1">
    <citation type="submission" date="2019-03" db="EMBL/GenBank/DDBJ databases">
        <title>An improved genome assembly of the fluke Schistosoma japonicum.</title>
        <authorList>
            <person name="Hu W."/>
            <person name="Luo F."/>
            <person name="Yin M."/>
            <person name="Mo X."/>
            <person name="Sun C."/>
            <person name="Wu Q."/>
            <person name="Zhu B."/>
            <person name="Xiang M."/>
            <person name="Wang J."/>
            <person name="Wang Y."/>
            <person name="Zhang T."/>
            <person name="Xu B."/>
            <person name="Zheng H."/>
            <person name="Feng Z."/>
        </authorList>
    </citation>
    <scope>NUCLEOTIDE SEQUENCE [LARGE SCALE GENOMIC DNA]</scope>
    <source>
        <strain evidence="11">HuSjv2</strain>
        <tissue evidence="11">Worms</tissue>
    </source>
</reference>
<evidence type="ECO:0000256" key="1">
    <source>
        <dbReference type="ARBA" id="ARBA00004123"/>
    </source>
</evidence>
<evidence type="ECO:0000256" key="6">
    <source>
        <dbReference type="ARBA" id="ARBA00023125"/>
    </source>
</evidence>
<dbReference type="GO" id="GO:0045944">
    <property type="term" value="P:positive regulation of transcription by RNA polymerase II"/>
    <property type="evidence" value="ECO:0007669"/>
    <property type="project" value="TreeGrafter"/>
</dbReference>
<protein>
    <submittedName>
        <fullName evidence="11">GATA-binding factor A isoform 3</fullName>
    </submittedName>
</protein>
<keyword evidence="5" id="KW-0805">Transcription regulation</keyword>
<feature type="domain" description="GATA-type" evidence="10">
    <location>
        <begin position="702"/>
        <end position="755"/>
    </location>
</feature>
<evidence type="ECO:0000256" key="4">
    <source>
        <dbReference type="ARBA" id="ARBA00022833"/>
    </source>
</evidence>
<comment type="subcellular location">
    <subcellularLocation>
        <location evidence="1">Nucleus</location>
    </subcellularLocation>
</comment>
<organism evidence="11 12">
    <name type="scientific">Schistosoma japonicum</name>
    <name type="common">Blood fluke</name>
    <dbReference type="NCBI Taxonomy" id="6182"/>
    <lineage>
        <taxon>Eukaryota</taxon>
        <taxon>Metazoa</taxon>
        <taxon>Spiralia</taxon>
        <taxon>Lophotrochozoa</taxon>
        <taxon>Platyhelminthes</taxon>
        <taxon>Trematoda</taxon>
        <taxon>Digenea</taxon>
        <taxon>Strigeidida</taxon>
        <taxon>Schistosomatoidea</taxon>
        <taxon>Schistosomatidae</taxon>
        <taxon>Schistosoma</taxon>
    </lineage>
</organism>
<sequence length="1056" mass="120091">MAGSNILNPERYHYLELENKLSFPSCSSQDVEIPHQCPCCKQNSPSMCSPRCVNDCADCDTLGIDYNPILSTNSSTNNHNPFHQLTFLSNPSNSFSNALNNVHHDLKNTNSFLPTVSSPGNSSQNTLKSDEKFFTSQLNMKNNAELSTNQRAMSNEDSGSCGDIETINSEYSEENSNSTNYHQTDYTDNVYHINQSNPNLLKLLSNCNQLVRNPYVEVSSSWYSTLPSISTVNTLFPHNGARLNSSLLEDTSECLQGRCITQIKDNNSQTKIENSNESKRLHDFNEGEIICPNTNSLWLLNNSMDRKNTVKFEEPVDVNITMKEVIKSPIFNHHSDIYNSSFSLPTSFPSSSSLSLIHNCEYLQMDKPVTNFVNHTQVTTDSCMMQCEAQNSTSTIYCSSCSSTSSVSSSSSDQQQQSQQCFLQTDITPYLTAQINSVECTYRQQCNLTDIYESHNEERQHRQQQLFLHLPTPTESIKWMPKHLMMINAQHHQQQQLAENRQSCESHLMFNKRSINYSSQATIDKQPTFHETPQCVQCGILNTENQNWVFDRMTELYLCNECDQQISNDNNRIQSTRKMVHARSDEVKPIYDPLMNRRTLDRSRSYIDQDNGNLSVLIWSETKSYSKDPSFVFTPTSNFSEIDKHLQLQSPQEISDYPSWSHCTTDMMKDMTVNNELIVSLENDRKLTESSNSKLSITNSTRRSGQFCTNCNTSATTLWRRNTEGEPVCNACGLYYKLHKINRPISMKKEGIQTRKRKPKVNTLKPNQLYVTNSTRSSGKAINRLVTRMDGSKQLSNQSLHKSQQQHIPYQTTEVENHYSVPSTFVTFPSMDYDEQNLRRHILIENKSDALNSLFHSRLLNEIHPMHSSTHAPRFPSPPPVSLAHYHQENSHGFSGPVSGVHYNKYSDRFENTTKMINRLSILNRTTGENCINSLTDGANVSRINNTPMNTVILTNFMELDSNHDQTISDNDIEISNNNNNNSSNDHSNIPANFSNAVVDIINCQYQGINDKCENQHLSHSTFGQKMTATNDTINMKESTVCHSVCLAQCSEKVYE</sequence>
<accession>A0A4Z2CPW7</accession>
<dbReference type="PROSITE" id="PS00344">
    <property type="entry name" value="GATA_ZN_FINGER_1"/>
    <property type="match status" value="1"/>
</dbReference>
<dbReference type="GO" id="GO:0005634">
    <property type="term" value="C:nucleus"/>
    <property type="evidence" value="ECO:0007669"/>
    <property type="project" value="UniProtKB-SubCell"/>
</dbReference>
<evidence type="ECO:0000313" key="11">
    <source>
        <dbReference type="EMBL" id="TNN06291.1"/>
    </source>
</evidence>
<keyword evidence="8" id="KW-0539">Nucleus</keyword>
<dbReference type="PANTHER" id="PTHR10071:SF281">
    <property type="entry name" value="BOX A-BINDING FACTOR-RELATED"/>
    <property type="match status" value="1"/>
</dbReference>
<dbReference type="SUPFAM" id="SSF57716">
    <property type="entry name" value="Glucocorticoid receptor-like (DNA-binding domain)"/>
    <property type="match status" value="1"/>
</dbReference>
<dbReference type="GO" id="GO:0000981">
    <property type="term" value="F:DNA-binding transcription factor activity, RNA polymerase II-specific"/>
    <property type="evidence" value="ECO:0007669"/>
    <property type="project" value="TreeGrafter"/>
</dbReference>
<keyword evidence="7" id="KW-0804">Transcription</keyword>
<dbReference type="OrthoDB" id="515401at2759"/>
<dbReference type="Proteomes" id="UP000311919">
    <property type="component" value="Unassembled WGS sequence"/>
</dbReference>
<dbReference type="GO" id="GO:0008270">
    <property type="term" value="F:zinc ion binding"/>
    <property type="evidence" value="ECO:0007669"/>
    <property type="project" value="UniProtKB-KW"/>
</dbReference>
<dbReference type="FunFam" id="3.30.50.10:FF:000032">
    <property type="entry name" value="Transcription factor GATA-3"/>
    <property type="match status" value="1"/>
</dbReference>
<dbReference type="Gene3D" id="3.30.50.10">
    <property type="entry name" value="Erythroid Transcription Factor GATA-1, subunit A"/>
    <property type="match status" value="1"/>
</dbReference>
<keyword evidence="4" id="KW-0862">Zinc</keyword>
<dbReference type="PROSITE" id="PS50114">
    <property type="entry name" value="GATA_ZN_FINGER_2"/>
    <property type="match status" value="1"/>
</dbReference>
<keyword evidence="3 9" id="KW-0863">Zinc-finger</keyword>
<evidence type="ECO:0000256" key="9">
    <source>
        <dbReference type="PROSITE-ProRule" id="PRU00094"/>
    </source>
</evidence>
<evidence type="ECO:0000256" key="3">
    <source>
        <dbReference type="ARBA" id="ARBA00022771"/>
    </source>
</evidence>
<evidence type="ECO:0000256" key="2">
    <source>
        <dbReference type="ARBA" id="ARBA00022723"/>
    </source>
</evidence>
<evidence type="ECO:0000256" key="8">
    <source>
        <dbReference type="ARBA" id="ARBA00023242"/>
    </source>
</evidence>
<keyword evidence="12" id="KW-1185">Reference proteome</keyword>
<evidence type="ECO:0000259" key="10">
    <source>
        <dbReference type="PROSITE" id="PS50114"/>
    </source>
</evidence>
<dbReference type="InterPro" id="IPR000679">
    <property type="entry name" value="Znf_GATA"/>
</dbReference>
<dbReference type="GO" id="GO:0045165">
    <property type="term" value="P:cell fate commitment"/>
    <property type="evidence" value="ECO:0007669"/>
    <property type="project" value="TreeGrafter"/>
</dbReference>
<dbReference type="STRING" id="6182.A0A4Z2CPW7"/>